<feature type="compositionally biased region" description="Polar residues" evidence="8">
    <location>
        <begin position="136"/>
        <end position="149"/>
    </location>
</feature>
<feature type="region of interest" description="Disordered" evidence="8">
    <location>
        <begin position="136"/>
        <end position="156"/>
    </location>
</feature>
<dbReference type="InterPro" id="IPR012340">
    <property type="entry name" value="NA-bd_OB-fold"/>
</dbReference>
<reference evidence="11" key="2">
    <citation type="submission" date="2020-05" db="EMBL/GenBank/DDBJ databases">
        <authorList>
            <person name="Kim H.-S."/>
            <person name="Proctor R.H."/>
            <person name="Brown D.W."/>
        </authorList>
    </citation>
    <scope>NUCLEOTIDE SEQUENCE</scope>
    <source>
        <strain evidence="11">NRRL 20472</strain>
    </source>
</reference>
<feature type="region of interest" description="Disordered" evidence="8">
    <location>
        <begin position="604"/>
        <end position="623"/>
    </location>
</feature>
<keyword evidence="12" id="KW-1185">Reference proteome</keyword>
<dbReference type="Pfam" id="PF09329">
    <property type="entry name" value="zf-primase"/>
    <property type="match status" value="1"/>
</dbReference>
<evidence type="ECO:0000313" key="11">
    <source>
        <dbReference type="EMBL" id="KAF4972425.1"/>
    </source>
</evidence>
<dbReference type="PANTHER" id="PTHR13454:SF11">
    <property type="entry name" value="PROTEIN MCM10 HOMOLOG"/>
    <property type="match status" value="1"/>
</dbReference>
<feature type="compositionally biased region" description="Low complexity" evidence="8">
    <location>
        <begin position="663"/>
        <end position="677"/>
    </location>
</feature>
<feature type="region of interest" description="Disordered" evidence="8">
    <location>
        <begin position="310"/>
        <end position="351"/>
    </location>
</feature>
<evidence type="ECO:0000259" key="9">
    <source>
        <dbReference type="Pfam" id="PF09329"/>
    </source>
</evidence>
<dbReference type="GO" id="GO:0006270">
    <property type="term" value="P:DNA replication initiation"/>
    <property type="evidence" value="ECO:0007669"/>
    <property type="project" value="InterPro"/>
</dbReference>
<evidence type="ECO:0000256" key="1">
    <source>
        <dbReference type="ARBA" id="ARBA00004123"/>
    </source>
</evidence>
<dbReference type="InterPro" id="IPR055065">
    <property type="entry name" value="OB_MCM10"/>
</dbReference>
<reference evidence="11" key="1">
    <citation type="journal article" date="2020" name="BMC Genomics">
        <title>Correction to: Identification and distribution of gene clusters required for synthesis of sphingolipid metabolism inhibitors in diverse species of the filamentous fungus Fusarium.</title>
        <authorList>
            <person name="Kim H.S."/>
            <person name="Lohmar J.M."/>
            <person name="Busman M."/>
            <person name="Brown D.W."/>
            <person name="Naumann T.A."/>
            <person name="Divon H.H."/>
            <person name="Lysoe E."/>
            <person name="Uhlig S."/>
            <person name="Proctor R.H."/>
        </authorList>
    </citation>
    <scope>NUCLEOTIDE SEQUENCE</scope>
    <source>
        <strain evidence="11">NRRL 20472</strain>
    </source>
</reference>
<dbReference type="EMBL" id="JABEXW010000057">
    <property type="protein sequence ID" value="KAF4972425.1"/>
    <property type="molecule type" value="Genomic_DNA"/>
</dbReference>
<evidence type="ECO:0000256" key="8">
    <source>
        <dbReference type="SAM" id="MobiDB-lite"/>
    </source>
</evidence>
<dbReference type="GO" id="GO:0003697">
    <property type="term" value="F:single-stranded DNA binding"/>
    <property type="evidence" value="ECO:0007669"/>
    <property type="project" value="InterPro"/>
</dbReference>
<comment type="caution">
    <text evidence="11">The sequence shown here is derived from an EMBL/GenBank/DDBJ whole genome shotgun (WGS) entry which is preliminary data.</text>
</comment>
<dbReference type="GO" id="GO:0003688">
    <property type="term" value="F:DNA replication origin binding"/>
    <property type="evidence" value="ECO:0007669"/>
    <property type="project" value="TreeGrafter"/>
</dbReference>
<feature type="region of interest" description="Disordered" evidence="8">
    <location>
        <begin position="216"/>
        <end position="241"/>
    </location>
</feature>
<feature type="domain" description="Zinc finger Mcm10/DnaG-type" evidence="9">
    <location>
        <begin position="507"/>
        <end position="552"/>
    </location>
</feature>
<evidence type="ECO:0000313" key="12">
    <source>
        <dbReference type="Proteomes" id="UP000622797"/>
    </source>
</evidence>
<evidence type="ECO:0000256" key="5">
    <source>
        <dbReference type="ARBA" id="ARBA00022771"/>
    </source>
</evidence>
<sequence>MAPGETTLLGCEALLCDQLLTIHILESPAKQGNEAQWPPRSPHEALLSTPRGRERYKQMMTSPTPSPSKRARNLPSMNLMAEIENDDEDEDEETLQLKLQEIQARLKLKKLKSGKSKKTDESVEHLHTTTSELAISAQVPSRSRRATTPTKEEPAISRNNVQVPASPVRRVQEPQLQTSPSRVLLGIDKGLKARDISLKRAPSYRDSQTSTEIGHTGYLRRSRTGTGGSANSSFSFSSETRPLSFNERIASVRTDEAARAQRQKEIQKVRTNAFGIGQDEIEQYKKNAIEIPDEPIQAPSFSREEIMGRAKPQSLQQSNTVSNVRAADKGNSAPTPTTNARKKNTPPGEVSEEQAAGFEPYSSFHLSKRILPHGVLARHVSGKKVFTIKDLLKVVKAPDFALPDVEQDIVVFGILAKKSEPRAHKPTQKNGKTEDRGKYMVMTLVDLEWELDLFLFNSGFTKYWKLTEGTVIAILNPNLMPPPPGRHDTGKFSLVINSDDDSIIEIGTARDLGSCQSVKKTGDLCGAWINKKRTHHCEFHSNEALRKQRGTRMEVNGTSFGARKNNSREVYDWGQKKEPESAKKYDWETKTHWFASRTMSASDLIDGKDRTPNDRKERAEHMKRDLEAKERERDMMKKLGQIGSAAGREYMRQAGSRTTTLPASGMSTQTSSSASAMDEVYKPDAKSLGLLGKDSTIHLSPVKRKRPDSSRAGSEVGSVTSGRGSAFGWGGNLKDKLAKMKEGEKFRKEEQPPVRKKTRFVTEKGIREAGRESLGNELVGRQVTLEDDDDELVIV</sequence>
<feature type="compositionally biased region" description="Polar residues" evidence="8">
    <location>
        <begin position="313"/>
        <end position="323"/>
    </location>
</feature>
<keyword evidence="3" id="KW-0235">DNA replication</keyword>
<dbReference type="Proteomes" id="UP000622797">
    <property type="component" value="Unassembled WGS sequence"/>
</dbReference>
<keyword evidence="7" id="KW-0539">Nucleus</keyword>
<proteinExistence type="inferred from homology"/>
<dbReference type="AlphaFoldDB" id="A0A8H4XFF3"/>
<evidence type="ECO:0000259" key="10">
    <source>
        <dbReference type="Pfam" id="PF22379"/>
    </source>
</evidence>
<dbReference type="PANTHER" id="PTHR13454">
    <property type="entry name" value="PROTEIN MCM10 HOMOLOG"/>
    <property type="match status" value="1"/>
</dbReference>
<feature type="region of interest" description="Disordered" evidence="8">
    <location>
        <begin position="31"/>
        <end position="51"/>
    </location>
</feature>
<dbReference type="OrthoDB" id="273123at2759"/>
<feature type="region of interest" description="Disordered" evidence="8">
    <location>
        <begin position="656"/>
        <end position="677"/>
    </location>
</feature>
<evidence type="ECO:0000256" key="4">
    <source>
        <dbReference type="ARBA" id="ARBA00022723"/>
    </source>
</evidence>
<feature type="region of interest" description="Disordered" evidence="8">
    <location>
        <begin position="696"/>
        <end position="732"/>
    </location>
</feature>
<dbReference type="GO" id="GO:0043596">
    <property type="term" value="C:nuclear replication fork"/>
    <property type="evidence" value="ECO:0007669"/>
    <property type="project" value="TreeGrafter"/>
</dbReference>
<gene>
    <name evidence="11" type="ORF">FSARC_992</name>
</gene>
<feature type="compositionally biased region" description="Basic and acidic residues" evidence="8">
    <location>
        <begin position="605"/>
        <end position="623"/>
    </location>
</feature>
<feature type="domain" description="MCM10 OB-fold" evidence="10">
    <location>
        <begin position="361"/>
        <end position="497"/>
    </location>
</feature>
<dbReference type="Gene3D" id="2.40.50.140">
    <property type="entry name" value="Nucleic acid-binding proteins"/>
    <property type="match status" value="1"/>
</dbReference>
<protein>
    <recommendedName>
        <fullName evidence="13">Zinc finger Mcm10/DnaG-type domain-containing protein</fullName>
    </recommendedName>
</protein>
<comment type="similarity">
    <text evidence="2">Belongs to the MCM10 family.</text>
</comment>
<keyword evidence="4" id="KW-0479">Metal-binding</keyword>
<dbReference type="InterPro" id="IPR015408">
    <property type="entry name" value="Znf_Mcm10/DnaG"/>
</dbReference>
<keyword evidence="6" id="KW-0862">Zinc</keyword>
<evidence type="ECO:0008006" key="13">
    <source>
        <dbReference type="Google" id="ProtNLM"/>
    </source>
</evidence>
<evidence type="ECO:0000256" key="3">
    <source>
        <dbReference type="ARBA" id="ARBA00022705"/>
    </source>
</evidence>
<dbReference type="GO" id="GO:0008270">
    <property type="term" value="F:zinc ion binding"/>
    <property type="evidence" value="ECO:0007669"/>
    <property type="project" value="UniProtKB-KW"/>
</dbReference>
<name>A0A8H4XFF3_9HYPO</name>
<comment type="subcellular location">
    <subcellularLocation>
        <location evidence="1">Nucleus</location>
    </subcellularLocation>
</comment>
<accession>A0A8H4XFF3</accession>
<organism evidence="11 12">
    <name type="scientific">Fusarium sarcochroum</name>
    <dbReference type="NCBI Taxonomy" id="1208366"/>
    <lineage>
        <taxon>Eukaryota</taxon>
        <taxon>Fungi</taxon>
        <taxon>Dikarya</taxon>
        <taxon>Ascomycota</taxon>
        <taxon>Pezizomycotina</taxon>
        <taxon>Sordariomycetes</taxon>
        <taxon>Hypocreomycetidae</taxon>
        <taxon>Hypocreales</taxon>
        <taxon>Nectriaceae</taxon>
        <taxon>Fusarium</taxon>
        <taxon>Fusarium lateritium species complex</taxon>
    </lineage>
</organism>
<dbReference type="Pfam" id="PF22379">
    <property type="entry name" value="OB_MCM10"/>
    <property type="match status" value="1"/>
</dbReference>
<evidence type="ECO:0000256" key="6">
    <source>
        <dbReference type="ARBA" id="ARBA00022833"/>
    </source>
</evidence>
<evidence type="ECO:0000256" key="7">
    <source>
        <dbReference type="ARBA" id="ARBA00023242"/>
    </source>
</evidence>
<dbReference type="InterPro" id="IPR040184">
    <property type="entry name" value="Mcm10"/>
</dbReference>
<evidence type="ECO:0000256" key="2">
    <source>
        <dbReference type="ARBA" id="ARBA00009679"/>
    </source>
</evidence>
<dbReference type="FunFam" id="2.40.50.140:FF:000174">
    <property type="entry name" value="DNA replication licensing factor mcm10"/>
    <property type="match status" value="1"/>
</dbReference>
<keyword evidence="5" id="KW-0863">Zinc-finger</keyword>